<feature type="region of interest" description="Disordered" evidence="1">
    <location>
        <begin position="319"/>
        <end position="361"/>
    </location>
</feature>
<keyword evidence="4" id="KW-1185">Reference proteome</keyword>
<reference evidence="3 4" key="1">
    <citation type="submission" date="2017-02" db="EMBL/GenBank/DDBJ databases">
        <title>The complete genomic sequence of a novel cold adapted crude oil-degrading bacterium Planococcus qaidamina Y42.</title>
        <authorList>
            <person name="Yang R."/>
        </authorList>
    </citation>
    <scope>NUCLEOTIDE SEQUENCE [LARGE SCALE GENOMIC DNA]</scope>
    <source>
        <strain evidence="3 4">Y42</strain>
        <plasmid evidence="3 4">unnamed1</plasmid>
    </source>
</reference>
<evidence type="ECO:0000256" key="2">
    <source>
        <dbReference type="SAM" id="Phobius"/>
    </source>
</evidence>
<dbReference type="Pfam" id="PF19590">
    <property type="entry name" value="TrbL_3"/>
    <property type="match status" value="1"/>
</dbReference>
<keyword evidence="2" id="KW-1133">Transmembrane helix</keyword>
<dbReference type="InterPro" id="IPR045782">
    <property type="entry name" value="TrbL_3"/>
</dbReference>
<name>A0A1Q2L4I3_9BACL</name>
<dbReference type="AlphaFoldDB" id="A0A1Q2L4I3"/>
<dbReference type="EMBL" id="CP019641">
    <property type="protein sequence ID" value="AQQ55321.1"/>
    <property type="molecule type" value="Genomic_DNA"/>
</dbReference>
<protein>
    <submittedName>
        <fullName evidence="3">Uncharacterized protein</fullName>
    </submittedName>
</protein>
<feature type="transmembrane region" description="Helical" evidence="2">
    <location>
        <begin position="167"/>
        <end position="188"/>
    </location>
</feature>
<keyword evidence="3" id="KW-0614">Plasmid</keyword>
<sequence length="1119" mass="120139">MFGNVTENLLEIFENMFVWFMDSLITPFTGLRSLQTLIFGTDETFSTVWGTFKPEELSDAFSPLYYTMMGLAGVFLLALIVINGMRISSAGINPNSRSVLMEFLKDLLIVGIVLVNLPLLYDLLFAINMDIVSIFATAYDDQSIIRFESTVEKFQSALPGPAQTMGVIGTIAILLVILGLTLWANFYYLMRKITLIILMAIGPLMMVLWLLPQFKSVTAAWFRELVGSIFVQCIHAFVFWTVATIAAAESSFIASVILYMIFIPISESIRRLLTMGGDMQGGLNKAGSMLGMAALAGMYGSVKGAVKDQSVMGALREATHGARDSMKGKSGAGGEGGDDIKSKLGAKAGSDDGTSPKAEKMLRSGDITSRAGKAVLGMAGSLAGSPLGPVGAMAGAAGGAALGEKAGGLTGRLGAGVVQGVGNRVGKGLEAVREKNKETDTEGYAAAMADEETTNWASQNKDAVMSDLKERFPDASSGELESKYDALKAEKRAGYYKQAKLELAKAPEEAKKMGLAQNMASASADSVADQWAANNEESFNRSYDATEPQRENESDKAFRSRRATAFQEKKLGMRNKVYDEALATMKTDDLSAPIKKEGFGEKLAVRLNNIEGLGDGSGYADSVEAAVKGVPATPLLGKDGKVNVTYLSNAMANMKTDRLGQEFIADQVKQGVPQDVATKDWEKNHQKPAYQQSLDQYNNTFKGAIPDKPLTEHMSKSYKLKQAAGNVGTFIAGASNIGFVDGIKDLGKGVQAGQVNFLSSVYGSDEGNMISRGAKAVVPSVRFGTETAAGSFANRNGGVVEGQQALAGRIGYAGGLVGGLKGYQVSKNLTQKLTPLGTQVQEAISSPGEVLQMAQTTMDDRGNVQLAKGAVRQVITPTESYVEVMTKSGEKRIVSRKGAGHSGLKQGETVYQELEMQDDMLVVSKAKNSGTTTYRMDSAGGRMPSNVVVEQNPNALLGQSKAKSPHQQIARQQMPVFSQSVNHGSFYVEDLNREGMQNVQVVVEKDRQFVTAQKEGVTYRVSPVYSGDSRLGNEQTINVPMNVRNNTISPSVKQGSAVAVESQLNGEAHDHYSTQSLSGMMPDKNFENLMPTKHTQRVNRSLNKRADIDAVRRKQGLLG</sequence>
<dbReference type="KEGG" id="pmar:B0X71_19290"/>
<feature type="region of interest" description="Disordered" evidence="1">
    <location>
        <begin position="538"/>
        <end position="560"/>
    </location>
</feature>
<keyword evidence="2" id="KW-0812">Transmembrane</keyword>
<evidence type="ECO:0000313" key="3">
    <source>
        <dbReference type="EMBL" id="AQQ55321.1"/>
    </source>
</evidence>
<feature type="transmembrane region" description="Helical" evidence="2">
    <location>
        <begin position="234"/>
        <end position="262"/>
    </location>
</feature>
<feature type="transmembrane region" description="Helical" evidence="2">
    <location>
        <begin position="195"/>
        <end position="214"/>
    </location>
</feature>
<proteinExistence type="predicted"/>
<evidence type="ECO:0000313" key="4">
    <source>
        <dbReference type="Proteomes" id="UP000188184"/>
    </source>
</evidence>
<organism evidence="3 4">
    <name type="scientific">Planococcus lenghuensis</name>
    <dbReference type="NCBI Taxonomy" id="2213202"/>
    <lineage>
        <taxon>Bacteria</taxon>
        <taxon>Bacillati</taxon>
        <taxon>Bacillota</taxon>
        <taxon>Bacilli</taxon>
        <taxon>Bacillales</taxon>
        <taxon>Caryophanaceae</taxon>
        <taxon>Planococcus</taxon>
    </lineage>
</organism>
<geneLocation type="plasmid" evidence="3 4">
    <name>unnamed1</name>
</geneLocation>
<keyword evidence="2" id="KW-0472">Membrane</keyword>
<dbReference type="Proteomes" id="UP000188184">
    <property type="component" value="Plasmid unnamed1"/>
</dbReference>
<gene>
    <name evidence="3" type="ORF">B0X71_19290</name>
</gene>
<evidence type="ECO:0000256" key="1">
    <source>
        <dbReference type="SAM" id="MobiDB-lite"/>
    </source>
</evidence>
<feature type="transmembrane region" description="Helical" evidence="2">
    <location>
        <begin position="103"/>
        <end position="121"/>
    </location>
</feature>
<feature type="transmembrane region" description="Helical" evidence="2">
    <location>
        <begin position="64"/>
        <end position="82"/>
    </location>
</feature>
<accession>A0A1Q2L4I3</accession>
<dbReference type="RefSeq" id="WP_077591178.1">
    <property type="nucleotide sequence ID" value="NZ_CP019641.1"/>
</dbReference>
<feature type="compositionally biased region" description="Basic and acidic residues" evidence="1">
    <location>
        <begin position="547"/>
        <end position="558"/>
    </location>
</feature>
<dbReference type="OrthoDB" id="2456775at2"/>